<dbReference type="InterPro" id="IPR001466">
    <property type="entry name" value="Beta-lactam-related"/>
</dbReference>
<dbReference type="Gene3D" id="3.40.710.10">
    <property type="entry name" value="DD-peptidase/beta-lactamase superfamily"/>
    <property type="match status" value="1"/>
</dbReference>
<dbReference type="PANTHER" id="PTHR46825">
    <property type="entry name" value="D-ALANYL-D-ALANINE-CARBOXYPEPTIDASE/ENDOPEPTIDASE AMPH"/>
    <property type="match status" value="1"/>
</dbReference>
<evidence type="ECO:0000313" key="5">
    <source>
        <dbReference type="EMBL" id="QEC65823.1"/>
    </source>
</evidence>
<evidence type="ECO:0000313" key="6">
    <source>
        <dbReference type="Proteomes" id="UP000321533"/>
    </source>
</evidence>
<evidence type="ECO:0000256" key="1">
    <source>
        <dbReference type="ARBA" id="ARBA00004370"/>
    </source>
</evidence>
<keyword evidence="3" id="KW-0732">Signal</keyword>
<protein>
    <submittedName>
        <fullName evidence="5">Beta-lactamase family protein</fullName>
    </submittedName>
</protein>
<dbReference type="OrthoDB" id="9793489at2"/>
<feature type="signal peptide" evidence="3">
    <location>
        <begin position="1"/>
        <end position="18"/>
    </location>
</feature>
<dbReference type="PANTHER" id="PTHR46825:SF11">
    <property type="entry name" value="PENICILLIN-BINDING PROTEIN 4"/>
    <property type="match status" value="1"/>
</dbReference>
<feature type="domain" description="Beta-lactamase-related" evidence="4">
    <location>
        <begin position="69"/>
        <end position="356"/>
    </location>
</feature>
<evidence type="ECO:0000256" key="3">
    <source>
        <dbReference type="SAM" id="SignalP"/>
    </source>
</evidence>
<evidence type="ECO:0000256" key="2">
    <source>
        <dbReference type="ARBA" id="ARBA00023136"/>
    </source>
</evidence>
<dbReference type="Pfam" id="PF00144">
    <property type="entry name" value="Beta-lactamase"/>
    <property type="match status" value="1"/>
</dbReference>
<dbReference type="InterPro" id="IPR012338">
    <property type="entry name" value="Beta-lactam/transpept-like"/>
</dbReference>
<accession>A0A5B8V4T4</accession>
<dbReference type="GO" id="GO:0016020">
    <property type="term" value="C:membrane"/>
    <property type="evidence" value="ECO:0007669"/>
    <property type="project" value="UniProtKB-SubCell"/>
</dbReference>
<dbReference type="AlphaFoldDB" id="A0A5B8V4T4"/>
<dbReference type="KEGG" id="pgin:FRZ67_00340"/>
<dbReference type="SUPFAM" id="SSF56601">
    <property type="entry name" value="beta-lactamase/transpeptidase-like"/>
    <property type="match status" value="1"/>
</dbReference>
<comment type="subcellular location">
    <subcellularLocation>
        <location evidence="1">Membrane</location>
    </subcellularLocation>
</comment>
<name>A0A5B8V4T4_9BACT</name>
<organism evidence="5 6">
    <name type="scientific">Panacibacter ginsenosidivorans</name>
    <dbReference type="NCBI Taxonomy" id="1813871"/>
    <lineage>
        <taxon>Bacteria</taxon>
        <taxon>Pseudomonadati</taxon>
        <taxon>Bacteroidota</taxon>
        <taxon>Chitinophagia</taxon>
        <taxon>Chitinophagales</taxon>
        <taxon>Chitinophagaceae</taxon>
        <taxon>Panacibacter</taxon>
    </lineage>
</organism>
<dbReference type="PROSITE" id="PS51257">
    <property type="entry name" value="PROKAR_LIPOPROTEIN"/>
    <property type="match status" value="1"/>
</dbReference>
<evidence type="ECO:0000259" key="4">
    <source>
        <dbReference type="Pfam" id="PF00144"/>
    </source>
</evidence>
<feature type="chain" id="PRO_5023004263" evidence="3">
    <location>
        <begin position="19"/>
        <end position="381"/>
    </location>
</feature>
<keyword evidence="6" id="KW-1185">Reference proteome</keyword>
<keyword evidence="2" id="KW-0472">Membrane</keyword>
<reference evidence="5 6" key="1">
    <citation type="journal article" date="2016" name="Int. J. Syst. Evol. Microbiol.">
        <title>Panacibacter ginsenosidivorans gen. nov., sp. nov., with ginsenoside converting activity isolated from soil of a ginseng field.</title>
        <authorList>
            <person name="Siddiqi M.Z."/>
            <person name="Muhammad Shafi S."/>
            <person name="Choi K.D."/>
            <person name="Im W.T."/>
        </authorList>
    </citation>
    <scope>NUCLEOTIDE SEQUENCE [LARGE SCALE GENOMIC DNA]</scope>
    <source>
        <strain evidence="5 6">Gsoil1550</strain>
    </source>
</reference>
<dbReference type="InterPro" id="IPR050491">
    <property type="entry name" value="AmpC-like"/>
</dbReference>
<sequence length="381" mass="44103">MNRSIFTFILLLSAFACGQNNDNKNKQPSVNNTADSIFRPLSQVEIKKYSTAIEQYYDKKLVATGFNGSFLVAKNGEILYEDYKGFSNFATKQPVDEHSAFHLASISKTFTAMTILKLWEEGRLNLDDSIQKYFPKLPYHGITIKMLLDHRSGLPNYLYFMDSIWNKKIKATNWDVVNFMIEHQPKADAAPDRVYHYCNTNFLLLALIVENVTNQSFPKYMKDSVFTPLGLKDTYIFSAADTLHYVPTYSVTRPFPMDHLDCTYGDKNVYSTARDLFTWDKVLYENLFTRKSTTEMAFEPYSFEKRTKHNYGLGWHLFFNNGDTIVYHNGKWHGSNTVFTRLVQDTAVIIVLGNKLNRNIYQAKEMQSIFTGRLDTSKLEE</sequence>
<gene>
    <name evidence="5" type="ORF">FRZ67_00340</name>
</gene>
<dbReference type="EMBL" id="CP042435">
    <property type="protein sequence ID" value="QEC65823.1"/>
    <property type="molecule type" value="Genomic_DNA"/>
</dbReference>
<proteinExistence type="predicted"/>
<dbReference type="Proteomes" id="UP000321533">
    <property type="component" value="Chromosome"/>
</dbReference>
<dbReference type="RefSeq" id="WP_147187623.1">
    <property type="nucleotide sequence ID" value="NZ_CP042435.1"/>
</dbReference>